<organism evidence="1 2">
    <name type="scientific">Rhizoctonia solani 123E</name>
    <dbReference type="NCBI Taxonomy" id="1423351"/>
    <lineage>
        <taxon>Eukaryota</taxon>
        <taxon>Fungi</taxon>
        <taxon>Dikarya</taxon>
        <taxon>Basidiomycota</taxon>
        <taxon>Agaricomycotina</taxon>
        <taxon>Agaricomycetes</taxon>
        <taxon>Cantharellales</taxon>
        <taxon>Ceratobasidiaceae</taxon>
        <taxon>Rhizoctonia</taxon>
    </lineage>
</organism>
<dbReference type="OrthoDB" id="4062651at2759"/>
<dbReference type="EMBL" id="AZST01000926">
    <property type="protein sequence ID" value="KEP46853.1"/>
    <property type="molecule type" value="Genomic_DNA"/>
</dbReference>
<comment type="caution">
    <text evidence="1">The sequence shown here is derived from an EMBL/GenBank/DDBJ whole genome shotgun (WGS) entry which is preliminary data.</text>
</comment>
<accession>A0A074RQ96</accession>
<dbReference type="HOGENOM" id="CLU_013871_2_3_1"/>
<gene>
    <name evidence="1" type="ORF">V565_178500</name>
</gene>
<dbReference type="AlphaFoldDB" id="A0A074RQ96"/>
<keyword evidence="1" id="KW-0418">Kinase</keyword>
<evidence type="ECO:0000313" key="2">
    <source>
        <dbReference type="Proteomes" id="UP000027456"/>
    </source>
</evidence>
<keyword evidence="1" id="KW-0808">Transferase</keyword>
<reference evidence="1 2" key="1">
    <citation type="submission" date="2013-12" db="EMBL/GenBank/DDBJ databases">
        <authorList>
            <person name="Cubeta M."/>
            <person name="Pakala S."/>
            <person name="Fedorova N."/>
            <person name="Thomas E."/>
            <person name="Dean R."/>
            <person name="Jabaji S."/>
            <person name="Neate S."/>
            <person name="Toda T."/>
            <person name="Tavantzis S."/>
            <person name="Vilgalys R."/>
            <person name="Bharathan N."/>
            <person name="Pakala S."/>
            <person name="Losada L.S."/>
            <person name="Zafar N."/>
            <person name="Nierman W."/>
        </authorList>
    </citation>
    <scope>NUCLEOTIDE SEQUENCE [LARGE SCALE GENOMIC DNA]</scope>
    <source>
        <strain evidence="1 2">123E</strain>
    </source>
</reference>
<dbReference type="GO" id="GO:0016301">
    <property type="term" value="F:kinase activity"/>
    <property type="evidence" value="ECO:0007669"/>
    <property type="project" value="UniProtKB-KW"/>
</dbReference>
<dbReference type="Proteomes" id="UP000027456">
    <property type="component" value="Unassembled WGS sequence"/>
</dbReference>
<evidence type="ECO:0000313" key="1">
    <source>
        <dbReference type="EMBL" id="KEP46853.1"/>
    </source>
</evidence>
<sequence length="463" mass="52924">MHMAEPTPEDEITLNFVVEGDDIRTQLFEITVCLRNKFTRVRDVIQQVYWTKRQISIYDLILYKANLSLEQSRHAQLSDETLLWLTRRVASGWSSQLDVDEDLLHIIVRPTSRHIINTHMTITPSLPRTEFEQFIQKFEIDRSKFVQSVQAKKTSSAVVALPHNFLEQQGDNDFINIGSPVDKARLSIVLYHEVFGRFIRGLRSSHLHSEVYRHTEQHSPVPHLDQVEPGNPQAKDDLTQASLCYLSGDTLQRIKTNGAEADGVIAGTNLAYLLIMEISTGSSDPSIQAARSYKRYWSNIATEHWLNWCCCPSILFAITGPWMRVLGAIFLDRPVVQPLTDFGWVGEDLSQPSKPDNMVCVFHRIDQARIELDQYYRAHHPPAPGESIVSPFPYLTHYLDSTGQVVHFAYRKSLCPANPEKSIFLAEIEDPKRPRPIVVNFVRKYNTNAHRLLAENGFAPQLL</sequence>
<protein>
    <submittedName>
        <fullName evidence="1">Putative kinase domain protein</fullName>
    </submittedName>
</protein>
<proteinExistence type="predicted"/>
<name>A0A074RQ96_9AGAM</name>
<keyword evidence="2" id="KW-1185">Reference proteome</keyword>
<dbReference type="STRING" id="1423351.A0A074RQ96"/>